<evidence type="ECO:0000259" key="20">
    <source>
        <dbReference type="PROSITE" id="PS50110"/>
    </source>
</evidence>
<dbReference type="PANTHER" id="PTHR43047:SF72">
    <property type="entry name" value="OSMOSENSING HISTIDINE PROTEIN KINASE SLN1"/>
    <property type="match status" value="1"/>
</dbReference>
<dbReference type="InterPro" id="IPR005467">
    <property type="entry name" value="His_kinase_dom"/>
</dbReference>
<dbReference type="CDD" id="cd17546">
    <property type="entry name" value="REC_hyHK_CKI1_RcsC-like"/>
    <property type="match status" value="1"/>
</dbReference>
<dbReference type="Pfam" id="PF00512">
    <property type="entry name" value="HisKA"/>
    <property type="match status" value="1"/>
</dbReference>
<evidence type="ECO:0000256" key="1">
    <source>
        <dbReference type="ARBA" id="ARBA00000085"/>
    </source>
</evidence>
<organism evidence="23 26">
    <name type="scientific">Pseudomonas delhiensis</name>
    <dbReference type="NCBI Taxonomy" id="366289"/>
    <lineage>
        <taxon>Bacteria</taxon>
        <taxon>Pseudomonadati</taxon>
        <taxon>Pseudomonadota</taxon>
        <taxon>Gammaproteobacteria</taxon>
        <taxon>Pseudomonadales</taxon>
        <taxon>Pseudomonadaceae</taxon>
        <taxon>Pseudomonas</taxon>
    </lineage>
</organism>
<dbReference type="Pfam" id="PF01627">
    <property type="entry name" value="Hpt"/>
    <property type="match status" value="1"/>
</dbReference>
<evidence type="ECO:0000256" key="2">
    <source>
        <dbReference type="ARBA" id="ARBA00004429"/>
    </source>
</evidence>
<dbReference type="NCBIfam" id="TIGR00229">
    <property type="entry name" value="sensory_box"/>
    <property type="match status" value="1"/>
</dbReference>
<reference evidence="23 26" key="1">
    <citation type="submission" date="2016-10" db="EMBL/GenBank/DDBJ databases">
        <authorList>
            <person name="de Groot N.N."/>
        </authorList>
    </citation>
    <scope>NUCLEOTIDE SEQUENCE [LARGE SCALE GENOMIC DNA]</scope>
    <source>
        <strain evidence="23 26">CCM 7361</strain>
    </source>
</reference>
<dbReference type="InterPro" id="IPR011006">
    <property type="entry name" value="CheY-like_superfamily"/>
</dbReference>
<dbReference type="EC" id="2.7.13.3" evidence="3"/>
<dbReference type="Pfam" id="PF02518">
    <property type="entry name" value="HATPase_c"/>
    <property type="match status" value="1"/>
</dbReference>
<comment type="subcellular location">
    <subcellularLocation>
        <location evidence="2">Cell inner membrane</location>
        <topology evidence="2">Multi-pass membrane protein</topology>
    </subcellularLocation>
</comment>
<dbReference type="Pfam" id="PF00497">
    <property type="entry name" value="SBP_bac_3"/>
    <property type="match status" value="2"/>
</dbReference>
<dbReference type="SUPFAM" id="SSF47226">
    <property type="entry name" value="Histidine-containing phosphotransfer domain, HPT domain"/>
    <property type="match status" value="1"/>
</dbReference>
<dbReference type="PROSITE" id="PS50109">
    <property type="entry name" value="HIS_KIN"/>
    <property type="match status" value="1"/>
</dbReference>
<keyword evidence="10" id="KW-0547">Nucleotide-binding</keyword>
<dbReference type="InterPro" id="IPR004358">
    <property type="entry name" value="Sig_transdc_His_kin-like_C"/>
</dbReference>
<dbReference type="CDD" id="cd00082">
    <property type="entry name" value="HisKA"/>
    <property type="match status" value="1"/>
</dbReference>
<dbReference type="EMBL" id="FNEC01000015">
    <property type="protein sequence ID" value="SDJ30633.1"/>
    <property type="molecule type" value="Genomic_DNA"/>
</dbReference>
<dbReference type="SMART" id="SM00062">
    <property type="entry name" value="PBPb"/>
    <property type="match status" value="2"/>
</dbReference>
<evidence type="ECO:0000256" key="8">
    <source>
        <dbReference type="ARBA" id="ARBA00022692"/>
    </source>
</evidence>
<evidence type="ECO:0000313" key="23">
    <source>
        <dbReference type="EMBL" id="SDJ30633.1"/>
    </source>
</evidence>
<dbReference type="PROSITE" id="PS50894">
    <property type="entry name" value="HPT"/>
    <property type="match status" value="1"/>
</dbReference>
<dbReference type="SUPFAM" id="SSF52172">
    <property type="entry name" value="CheY-like"/>
    <property type="match status" value="1"/>
</dbReference>
<dbReference type="FunFam" id="3.30.565.10:FF:000010">
    <property type="entry name" value="Sensor histidine kinase RcsC"/>
    <property type="match status" value="1"/>
</dbReference>
<keyword evidence="6 17" id="KW-0597">Phosphoprotein</keyword>
<reference evidence="24 25" key="2">
    <citation type="submission" date="2017-06" db="EMBL/GenBank/DDBJ databases">
        <authorList>
            <person name="Varghese N."/>
            <person name="Submissions S."/>
        </authorList>
    </citation>
    <scope>NUCLEOTIDE SEQUENCE [LARGE SCALE GENOMIC DNA]</scope>
    <source>
        <strain evidence="24 25">RLD-1</strain>
    </source>
</reference>
<dbReference type="Proteomes" id="UP000199693">
    <property type="component" value="Unassembled WGS sequence"/>
</dbReference>
<evidence type="ECO:0000313" key="24">
    <source>
        <dbReference type="EMBL" id="SNT15942.1"/>
    </source>
</evidence>
<dbReference type="InterPro" id="IPR049871">
    <property type="entry name" value="BvgS-like_periplasmic2"/>
</dbReference>
<dbReference type="SUPFAM" id="SSF53850">
    <property type="entry name" value="Periplasmic binding protein-like II"/>
    <property type="match status" value="2"/>
</dbReference>
<dbReference type="Gene3D" id="1.10.287.130">
    <property type="match status" value="1"/>
</dbReference>
<keyword evidence="12" id="KW-0067">ATP-binding</keyword>
<evidence type="ECO:0000256" key="7">
    <source>
        <dbReference type="ARBA" id="ARBA00022679"/>
    </source>
</evidence>
<keyword evidence="5" id="KW-0997">Cell inner membrane</keyword>
<evidence type="ECO:0000256" key="16">
    <source>
        <dbReference type="PROSITE-ProRule" id="PRU00110"/>
    </source>
</evidence>
<evidence type="ECO:0000259" key="22">
    <source>
        <dbReference type="PROSITE" id="PS50894"/>
    </source>
</evidence>
<dbReference type="CDD" id="cd00088">
    <property type="entry name" value="HPT"/>
    <property type="match status" value="1"/>
</dbReference>
<dbReference type="InterPro" id="IPR003661">
    <property type="entry name" value="HisK_dim/P_dom"/>
</dbReference>
<dbReference type="SUPFAM" id="SSF55874">
    <property type="entry name" value="ATPase domain of HSP90 chaperone/DNA topoisomerase II/histidine kinase"/>
    <property type="match status" value="1"/>
</dbReference>
<feature type="domain" description="Response regulatory" evidence="20">
    <location>
        <begin position="961"/>
        <end position="1080"/>
    </location>
</feature>
<proteinExistence type="predicted"/>
<dbReference type="PRINTS" id="PR00344">
    <property type="entry name" value="BCTRLSENSOR"/>
</dbReference>
<keyword evidence="4" id="KW-1003">Cell membrane</keyword>
<dbReference type="GO" id="GO:0005886">
    <property type="term" value="C:plasma membrane"/>
    <property type="evidence" value="ECO:0007669"/>
    <property type="project" value="UniProtKB-SubCell"/>
</dbReference>
<dbReference type="PROSITE" id="PS50112">
    <property type="entry name" value="PAS"/>
    <property type="match status" value="1"/>
</dbReference>
<evidence type="ECO:0000256" key="10">
    <source>
        <dbReference type="ARBA" id="ARBA00022741"/>
    </source>
</evidence>
<evidence type="ECO:0000256" key="5">
    <source>
        <dbReference type="ARBA" id="ARBA00022519"/>
    </source>
</evidence>
<dbReference type="InterPro" id="IPR049870">
    <property type="entry name" value="BvgS-like_periplasmic1"/>
</dbReference>
<dbReference type="CDD" id="cd13705">
    <property type="entry name" value="PBP2_BvgS_D1"/>
    <property type="match status" value="1"/>
</dbReference>
<evidence type="ECO:0000256" key="9">
    <source>
        <dbReference type="ARBA" id="ARBA00022729"/>
    </source>
</evidence>
<keyword evidence="14" id="KW-0902">Two-component regulatory system</keyword>
<keyword evidence="7" id="KW-0808">Transferase</keyword>
<evidence type="ECO:0000313" key="26">
    <source>
        <dbReference type="Proteomes" id="UP000199693"/>
    </source>
</evidence>
<feature type="domain" description="HPt" evidence="22">
    <location>
        <begin position="1124"/>
        <end position="1226"/>
    </location>
</feature>
<keyword evidence="15 18" id="KW-0472">Membrane</keyword>
<dbReference type="RefSeq" id="WP_089392295.1">
    <property type="nucleotide sequence ID" value="NZ_FNEC01000015.1"/>
</dbReference>
<dbReference type="InterPro" id="IPR036641">
    <property type="entry name" value="HPT_dom_sf"/>
</dbReference>
<feature type="modified residue" description="4-aspartylphosphate" evidence="17">
    <location>
        <position position="1010"/>
    </location>
</feature>
<keyword evidence="25" id="KW-1185">Reference proteome</keyword>
<comment type="catalytic activity">
    <reaction evidence="1">
        <text>ATP + protein L-histidine = ADP + protein N-phospho-L-histidine.</text>
        <dbReference type="EC" id="2.7.13.3"/>
    </reaction>
</comment>
<evidence type="ECO:0000256" key="6">
    <source>
        <dbReference type="ARBA" id="ARBA00022553"/>
    </source>
</evidence>
<dbReference type="SMART" id="SM00387">
    <property type="entry name" value="HATPase_c"/>
    <property type="match status" value="1"/>
</dbReference>
<feature type="domain" description="Histidine kinase" evidence="19">
    <location>
        <begin position="717"/>
        <end position="937"/>
    </location>
</feature>
<dbReference type="InterPro" id="IPR001638">
    <property type="entry name" value="Solute-binding_3/MltF_N"/>
</dbReference>
<evidence type="ECO:0000256" key="17">
    <source>
        <dbReference type="PROSITE-ProRule" id="PRU00169"/>
    </source>
</evidence>
<protein>
    <recommendedName>
        <fullName evidence="3">histidine kinase</fullName>
        <ecNumber evidence="3">2.7.13.3</ecNumber>
    </recommendedName>
</protein>
<evidence type="ECO:0000313" key="25">
    <source>
        <dbReference type="Proteomes" id="UP000198309"/>
    </source>
</evidence>
<sequence length="1226" mass="136314">MRICIVFLVCVLAWIRTGYCAPYESDVQLELYSRANSEHKELDLGSEQWKWLRKKGRLVVGVSEPDYRPFDITINDDRYEGITADVLGLISRYLGVNVVIRSFPDRNKAIEALKSGETDLLASANGYDATDVSILLTTPYAPDQPALFSRLNDSRIFNGQLDGVRVAVPYDYITRDVVLNNFQGSLVEFYKSRQEALAALAFGRADLYLGDILSSNLLINENYFNFVKIERMVDINTRGTSFAIRRNDELLLGIVNSAIKAIDRKDYDEILRRWAGGTQAITAKKIELTDGEREWISKHPIVRIAVSLDQAPIAFMDSDGNFSGIASDILKIASFNTGIKFEPVYLDRVSDLQSAVLDGKAELACLTKIPSREEFLRFTENFAYSPFVVMTNNKNTNIISLEQLRGKRVAIPKGHVVIEKLRRFYPDIDIVETSNLFESMDAVSSGEVLATIAPMGIARFYSDRVEGLNISINNVIDVDGARFPFVMKRSDVELQSILDKVLADIPPDELNVISSRWRGNPAVRIKSWKDYRPLIIQIVSVAILLLAVSFVWNAYLRRQIAQKNQAKQALDEQLLFMQALINGTPHPIYVRDKEGRLLSCNKYYLQAIGRELEDVVGKYSFEGVKANHKEASALHSDYLRVMRTDTPFEMDRTLHLRGGATTVYHWIYPYKASNGDTQGVICGWIDISERRRLIEELKTAKDLADAASRAKTTFLATMSHEIRTPMNAIIGLLELSIRGSETIDRTLIEVAHDSAISLLELIGDILDVVRIESGSLAILPRRASIIELSESVLRVFNGLARQKNLSLSLHCNEAVAGEFMVDPVRYKQILSNLVGNSIKFTDVGGVVVNLSGVSKGNSMVEVEVTVEDTGIGITEVDQSKLFEPFEQVEAQEHAARGGTGLGLAICRSLAELMGGSLSLSSKLGVGTCVSLKLCLSALESQEISEQVDESPLFQGDLKSLNILVVDDNSANRLVLSQQLSYLQHDVISAADGAEAFRIWRSGDFDIVITDCNMPVMNGYEFTRNIRDAEFKRGAKPVVVFGFTANAQPEEVQRCVAAGMNDCLFKPVTIDDLDKVIRKWMASISDSAQVSRVGVLPIEPGRHLKGEAGEAKFDLAPLRRVAKENNEVLRLMLVEFLKTNREDLEKLLACWRARDLSGLSEIAHKLKGGAKFLHALDLIEACQAVEILARDVATDFDDLELAVDVVKDEAEEVIAALAMEIDRLAAG</sequence>
<dbReference type="Pfam" id="PF08448">
    <property type="entry name" value="PAS_4"/>
    <property type="match status" value="1"/>
</dbReference>
<feature type="modified residue" description="Phosphohistidine" evidence="16">
    <location>
        <position position="1163"/>
    </location>
</feature>
<dbReference type="InterPro" id="IPR000014">
    <property type="entry name" value="PAS"/>
</dbReference>
<feature type="transmembrane region" description="Helical" evidence="18">
    <location>
        <begin position="534"/>
        <end position="555"/>
    </location>
</feature>
<evidence type="ECO:0000256" key="4">
    <source>
        <dbReference type="ARBA" id="ARBA00022475"/>
    </source>
</evidence>
<keyword evidence="11 23" id="KW-0418">Kinase</keyword>
<dbReference type="Proteomes" id="UP000198309">
    <property type="component" value="Unassembled WGS sequence"/>
</dbReference>
<gene>
    <name evidence="23" type="ORF">SAMN05216189_101530</name>
    <name evidence="24" type="ORF">SAMN06295949_115108</name>
</gene>
<dbReference type="SMART" id="SM00448">
    <property type="entry name" value="REC"/>
    <property type="match status" value="1"/>
</dbReference>
<evidence type="ECO:0000256" key="12">
    <source>
        <dbReference type="ARBA" id="ARBA00022840"/>
    </source>
</evidence>
<evidence type="ECO:0000259" key="19">
    <source>
        <dbReference type="PROSITE" id="PS50109"/>
    </source>
</evidence>
<dbReference type="Gene3D" id="3.30.565.10">
    <property type="entry name" value="Histidine kinase-like ATPase, C-terminal domain"/>
    <property type="match status" value="1"/>
</dbReference>
<dbReference type="GO" id="GO:0005524">
    <property type="term" value="F:ATP binding"/>
    <property type="evidence" value="ECO:0007669"/>
    <property type="project" value="UniProtKB-KW"/>
</dbReference>
<dbReference type="Gene3D" id="3.40.190.10">
    <property type="entry name" value="Periplasmic binding protein-like II"/>
    <property type="match status" value="4"/>
</dbReference>
<dbReference type="InterPro" id="IPR035965">
    <property type="entry name" value="PAS-like_dom_sf"/>
</dbReference>
<dbReference type="CDD" id="cd00130">
    <property type="entry name" value="PAS"/>
    <property type="match status" value="1"/>
</dbReference>
<dbReference type="AlphaFoldDB" id="A0A239KE04"/>
<dbReference type="InterPro" id="IPR001789">
    <property type="entry name" value="Sig_transdc_resp-reg_receiver"/>
</dbReference>
<keyword evidence="13 18" id="KW-1133">Transmembrane helix</keyword>
<evidence type="ECO:0000256" key="3">
    <source>
        <dbReference type="ARBA" id="ARBA00012438"/>
    </source>
</evidence>
<dbReference type="SUPFAM" id="SSF47384">
    <property type="entry name" value="Homodimeric domain of signal transducing histidine kinase"/>
    <property type="match status" value="1"/>
</dbReference>
<dbReference type="Gene3D" id="1.20.120.160">
    <property type="entry name" value="HPT domain"/>
    <property type="match status" value="1"/>
</dbReference>
<evidence type="ECO:0000256" key="15">
    <source>
        <dbReference type="ARBA" id="ARBA00023136"/>
    </source>
</evidence>
<evidence type="ECO:0000256" key="14">
    <source>
        <dbReference type="ARBA" id="ARBA00023012"/>
    </source>
</evidence>
<dbReference type="PANTHER" id="PTHR43047">
    <property type="entry name" value="TWO-COMPONENT HISTIDINE PROTEIN KINASE"/>
    <property type="match status" value="1"/>
</dbReference>
<name>A0A239KE04_9PSED</name>
<evidence type="ECO:0000256" key="11">
    <source>
        <dbReference type="ARBA" id="ARBA00022777"/>
    </source>
</evidence>
<dbReference type="Gene3D" id="3.40.50.2300">
    <property type="match status" value="1"/>
</dbReference>
<dbReference type="CDD" id="cd13707">
    <property type="entry name" value="PBP2_BvgS_D2"/>
    <property type="match status" value="1"/>
</dbReference>
<dbReference type="InterPro" id="IPR013656">
    <property type="entry name" value="PAS_4"/>
</dbReference>
<dbReference type="Gene3D" id="3.30.450.20">
    <property type="entry name" value="PAS domain"/>
    <property type="match status" value="1"/>
</dbReference>
<evidence type="ECO:0000256" key="18">
    <source>
        <dbReference type="SAM" id="Phobius"/>
    </source>
</evidence>
<feature type="domain" description="PAS" evidence="21">
    <location>
        <begin position="573"/>
        <end position="618"/>
    </location>
</feature>
<dbReference type="Pfam" id="PF00072">
    <property type="entry name" value="Response_reg"/>
    <property type="match status" value="1"/>
</dbReference>
<dbReference type="InterPro" id="IPR036097">
    <property type="entry name" value="HisK_dim/P_sf"/>
</dbReference>
<dbReference type="EMBL" id="FZPC01000015">
    <property type="protein sequence ID" value="SNT15942.1"/>
    <property type="molecule type" value="Genomic_DNA"/>
</dbReference>
<dbReference type="InterPro" id="IPR008207">
    <property type="entry name" value="Sig_transdc_His_kin_Hpt_dom"/>
</dbReference>
<dbReference type="SUPFAM" id="SSF55785">
    <property type="entry name" value="PYP-like sensor domain (PAS domain)"/>
    <property type="match status" value="1"/>
</dbReference>
<dbReference type="PROSITE" id="PS50110">
    <property type="entry name" value="RESPONSE_REGULATORY"/>
    <property type="match status" value="1"/>
</dbReference>
<dbReference type="CDD" id="cd16922">
    <property type="entry name" value="HATPase_EvgS-ArcB-TorS-like"/>
    <property type="match status" value="1"/>
</dbReference>
<keyword evidence="8 18" id="KW-0812">Transmembrane</keyword>
<accession>A0A239KE04</accession>
<dbReference type="InterPro" id="IPR003594">
    <property type="entry name" value="HATPase_dom"/>
</dbReference>
<evidence type="ECO:0000256" key="13">
    <source>
        <dbReference type="ARBA" id="ARBA00022989"/>
    </source>
</evidence>
<dbReference type="SMART" id="SM00388">
    <property type="entry name" value="HisKA"/>
    <property type="match status" value="1"/>
</dbReference>
<dbReference type="InterPro" id="IPR036890">
    <property type="entry name" value="HATPase_C_sf"/>
</dbReference>
<evidence type="ECO:0000259" key="21">
    <source>
        <dbReference type="PROSITE" id="PS50112"/>
    </source>
</evidence>
<dbReference type="GO" id="GO:0009927">
    <property type="term" value="F:histidine phosphotransfer kinase activity"/>
    <property type="evidence" value="ECO:0007669"/>
    <property type="project" value="TreeGrafter"/>
</dbReference>
<keyword evidence="9" id="KW-0732">Signal</keyword>
<dbReference type="GO" id="GO:0000155">
    <property type="term" value="F:phosphorelay sensor kinase activity"/>
    <property type="evidence" value="ECO:0007669"/>
    <property type="project" value="InterPro"/>
</dbReference>